<evidence type="ECO:0000256" key="7">
    <source>
        <dbReference type="ARBA" id="ARBA00023136"/>
    </source>
</evidence>
<feature type="compositionally biased region" description="Acidic residues" evidence="8">
    <location>
        <begin position="326"/>
        <end position="336"/>
    </location>
</feature>
<feature type="region of interest" description="Disordered" evidence="8">
    <location>
        <begin position="321"/>
        <end position="365"/>
    </location>
</feature>
<accession>A0A9P9BZ58</accession>
<keyword evidence="2" id="KW-0812">Transmembrane</keyword>
<keyword evidence="3" id="KW-0479">Metal-binding</keyword>
<dbReference type="InterPro" id="IPR011016">
    <property type="entry name" value="Znf_RING-CH"/>
</dbReference>
<keyword evidence="5" id="KW-0862">Zinc</keyword>
<dbReference type="GeneID" id="70181662"/>
<evidence type="ECO:0000256" key="2">
    <source>
        <dbReference type="ARBA" id="ARBA00022692"/>
    </source>
</evidence>
<comment type="caution">
    <text evidence="10">The sequence shown here is derived from an EMBL/GenBank/DDBJ whole genome shotgun (WGS) entry which is preliminary data.</text>
</comment>
<keyword evidence="7" id="KW-0472">Membrane</keyword>
<comment type="subcellular location">
    <subcellularLocation>
        <location evidence="1">Membrane</location>
        <topology evidence="1">Multi-pass membrane protein</topology>
    </subcellularLocation>
</comment>
<keyword evidence="11" id="KW-1185">Reference proteome</keyword>
<name>A0A9P9BZ58_9PEZI</name>
<evidence type="ECO:0000256" key="4">
    <source>
        <dbReference type="ARBA" id="ARBA00022771"/>
    </source>
</evidence>
<evidence type="ECO:0000256" key="5">
    <source>
        <dbReference type="ARBA" id="ARBA00022833"/>
    </source>
</evidence>
<feature type="compositionally biased region" description="Low complexity" evidence="8">
    <location>
        <begin position="15"/>
        <end position="37"/>
    </location>
</feature>
<evidence type="ECO:0000256" key="8">
    <source>
        <dbReference type="SAM" id="MobiDB-lite"/>
    </source>
</evidence>
<dbReference type="Gene3D" id="3.30.40.10">
    <property type="entry name" value="Zinc/RING finger domain, C3HC4 (zinc finger)"/>
    <property type="match status" value="1"/>
</dbReference>
<keyword evidence="4" id="KW-0863">Zinc-finger</keyword>
<evidence type="ECO:0000256" key="6">
    <source>
        <dbReference type="ARBA" id="ARBA00022989"/>
    </source>
</evidence>
<evidence type="ECO:0000313" key="11">
    <source>
        <dbReference type="Proteomes" id="UP000756346"/>
    </source>
</evidence>
<protein>
    <recommendedName>
        <fullName evidence="9">RING-CH-type domain-containing protein</fullName>
    </recommendedName>
</protein>
<dbReference type="GO" id="GO:0016020">
    <property type="term" value="C:membrane"/>
    <property type="evidence" value="ECO:0007669"/>
    <property type="project" value="UniProtKB-SubCell"/>
</dbReference>
<reference evidence="10" key="1">
    <citation type="journal article" date="2021" name="Nat. Commun.">
        <title>Genetic determinants of endophytism in the Arabidopsis root mycobiome.</title>
        <authorList>
            <person name="Mesny F."/>
            <person name="Miyauchi S."/>
            <person name="Thiergart T."/>
            <person name="Pickel B."/>
            <person name="Atanasova L."/>
            <person name="Karlsson M."/>
            <person name="Huettel B."/>
            <person name="Barry K.W."/>
            <person name="Haridas S."/>
            <person name="Chen C."/>
            <person name="Bauer D."/>
            <person name="Andreopoulos W."/>
            <person name="Pangilinan J."/>
            <person name="LaButti K."/>
            <person name="Riley R."/>
            <person name="Lipzen A."/>
            <person name="Clum A."/>
            <person name="Drula E."/>
            <person name="Henrissat B."/>
            <person name="Kohler A."/>
            <person name="Grigoriev I.V."/>
            <person name="Martin F.M."/>
            <person name="Hacquard S."/>
        </authorList>
    </citation>
    <scope>NUCLEOTIDE SEQUENCE</scope>
    <source>
        <strain evidence="10">MPI-CAGE-CH-0230</strain>
    </source>
</reference>
<feature type="region of interest" description="Disordered" evidence="8">
    <location>
        <begin position="1"/>
        <end position="37"/>
    </location>
</feature>
<dbReference type="AlphaFoldDB" id="A0A9P9BZ58"/>
<dbReference type="Proteomes" id="UP000756346">
    <property type="component" value="Unassembled WGS sequence"/>
</dbReference>
<evidence type="ECO:0000259" key="9">
    <source>
        <dbReference type="PROSITE" id="PS51292"/>
    </source>
</evidence>
<gene>
    <name evidence="10" type="ORF">B0I36DRAFT_309242</name>
</gene>
<dbReference type="InterPro" id="IPR013083">
    <property type="entry name" value="Znf_RING/FYVE/PHD"/>
</dbReference>
<feature type="compositionally biased region" description="Pro residues" evidence="8">
    <location>
        <begin position="1"/>
        <end position="12"/>
    </location>
</feature>
<evidence type="ECO:0000256" key="3">
    <source>
        <dbReference type="ARBA" id="ARBA00022723"/>
    </source>
</evidence>
<dbReference type="RefSeq" id="XP_046017819.1">
    <property type="nucleotide sequence ID" value="XM_046152116.1"/>
</dbReference>
<feature type="compositionally biased region" description="Gly residues" evidence="8">
    <location>
        <begin position="348"/>
        <end position="361"/>
    </location>
</feature>
<keyword evidence="6" id="KW-1133">Transmembrane helix</keyword>
<proteinExistence type="predicted"/>
<dbReference type="GO" id="GO:0008270">
    <property type="term" value="F:zinc ion binding"/>
    <property type="evidence" value="ECO:0007669"/>
    <property type="project" value="UniProtKB-KW"/>
</dbReference>
<evidence type="ECO:0000256" key="1">
    <source>
        <dbReference type="ARBA" id="ARBA00004141"/>
    </source>
</evidence>
<dbReference type="PROSITE" id="PS51292">
    <property type="entry name" value="ZF_RING_CH"/>
    <property type="match status" value="1"/>
</dbReference>
<organism evidence="10 11">
    <name type="scientific">Microdochium trichocladiopsis</name>
    <dbReference type="NCBI Taxonomy" id="1682393"/>
    <lineage>
        <taxon>Eukaryota</taxon>
        <taxon>Fungi</taxon>
        <taxon>Dikarya</taxon>
        <taxon>Ascomycota</taxon>
        <taxon>Pezizomycotina</taxon>
        <taxon>Sordariomycetes</taxon>
        <taxon>Xylariomycetidae</taxon>
        <taxon>Xylariales</taxon>
        <taxon>Microdochiaceae</taxon>
        <taxon>Microdochium</taxon>
    </lineage>
</organism>
<sequence>MSSPPGPSPPPSQGAAEPTPASAPPADTLTPASSPPTDTRRCFVCLTDENARNLPRDWSTPCKCSLEGHQDCLLDWLADLEIQQKPLVCPQCKSKIRMIEQYDPLVHLGDYLNRLLTTWSPTILLSFIGSGALVGSALYGVEAIEIFAGPEAATHFIIKDVANKGLEGYLRSLIPLAPAEPSINFAHFFVLPFIGPGLILNRLNLGGIFSIPTTLLAISWANLGRLDASQSAWPPSFEQAMLMVPAIKSTYYYVYRKLFFNMEKRWERIARAPHLYGDDARNLNNTAQAERHAVAAADANREGGEDRELLFQAQINFNFGGNGGPEENEINPEDNVGDVPQPANAAVGGNGGGNAHGGGGEGRQRVFDLGDKSPFNFIAGALTFPAVCYGAGEILRAVLPARMVTRPLRGPLTGLLQERWGRSLVGGCLFVVLKDAFFLYVKYRRAMIRPLRKIVNEKNRNVHP</sequence>
<dbReference type="PANTHER" id="PTHR46283">
    <property type="entry name" value="E3 UBIQUITIN-PROTEIN LIGASE MARCH5"/>
    <property type="match status" value="1"/>
</dbReference>
<feature type="domain" description="RING-CH-type" evidence="9">
    <location>
        <begin position="34"/>
        <end position="99"/>
    </location>
</feature>
<dbReference type="SUPFAM" id="SSF57850">
    <property type="entry name" value="RING/U-box"/>
    <property type="match status" value="1"/>
</dbReference>
<evidence type="ECO:0000313" key="10">
    <source>
        <dbReference type="EMBL" id="KAH7039764.1"/>
    </source>
</evidence>
<dbReference type="OrthoDB" id="5817083at2759"/>
<dbReference type="EMBL" id="JAGTJQ010000001">
    <property type="protein sequence ID" value="KAH7039764.1"/>
    <property type="molecule type" value="Genomic_DNA"/>
</dbReference>